<gene>
    <name evidence="2" type="ORF">AAFF_G00407540</name>
</gene>
<dbReference type="EMBL" id="JAINUG010000081">
    <property type="protein sequence ID" value="KAJ8399649.1"/>
    <property type="molecule type" value="Genomic_DNA"/>
</dbReference>
<organism evidence="2 3">
    <name type="scientific">Aldrovandia affinis</name>
    <dbReference type="NCBI Taxonomy" id="143900"/>
    <lineage>
        <taxon>Eukaryota</taxon>
        <taxon>Metazoa</taxon>
        <taxon>Chordata</taxon>
        <taxon>Craniata</taxon>
        <taxon>Vertebrata</taxon>
        <taxon>Euteleostomi</taxon>
        <taxon>Actinopterygii</taxon>
        <taxon>Neopterygii</taxon>
        <taxon>Teleostei</taxon>
        <taxon>Notacanthiformes</taxon>
        <taxon>Halosauridae</taxon>
        <taxon>Aldrovandia</taxon>
    </lineage>
</organism>
<keyword evidence="3" id="KW-1185">Reference proteome</keyword>
<proteinExistence type="predicted"/>
<comment type="caution">
    <text evidence="2">The sequence shown here is derived from an EMBL/GenBank/DDBJ whole genome shotgun (WGS) entry which is preliminary data.</text>
</comment>
<evidence type="ECO:0000313" key="3">
    <source>
        <dbReference type="Proteomes" id="UP001221898"/>
    </source>
</evidence>
<feature type="region of interest" description="Disordered" evidence="1">
    <location>
        <begin position="69"/>
        <end position="101"/>
    </location>
</feature>
<sequence length="122" mass="13643">MRCLLTAEFRNKPRNEVHWKSADGSIRGRDGAGPVPRASPRRQGEGADETVSIRSDLRSRIAVIDWPRPIRPETDGVTPGRFCGSRLRPKPPPPAARGWLNGHFPHLQLRHGFRARRAQGAL</sequence>
<feature type="region of interest" description="Disordered" evidence="1">
    <location>
        <begin position="14"/>
        <end position="52"/>
    </location>
</feature>
<dbReference type="AlphaFoldDB" id="A0AAD7SBT4"/>
<reference evidence="2" key="1">
    <citation type="journal article" date="2023" name="Science">
        <title>Genome structures resolve the early diversification of teleost fishes.</title>
        <authorList>
            <person name="Parey E."/>
            <person name="Louis A."/>
            <person name="Montfort J."/>
            <person name="Bouchez O."/>
            <person name="Roques C."/>
            <person name="Iampietro C."/>
            <person name="Lluch J."/>
            <person name="Castinel A."/>
            <person name="Donnadieu C."/>
            <person name="Desvignes T."/>
            <person name="Floi Bucao C."/>
            <person name="Jouanno E."/>
            <person name="Wen M."/>
            <person name="Mejri S."/>
            <person name="Dirks R."/>
            <person name="Jansen H."/>
            <person name="Henkel C."/>
            <person name="Chen W.J."/>
            <person name="Zahm M."/>
            <person name="Cabau C."/>
            <person name="Klopp C."/>
            <person name="Thompson A.W."/>
            <person name="Robinson-Rechavi M."/>
            <person name="Braasch I."/>
            <person name="Lecointre G."/>
            <person name="Bobe J."/>
            <person name="Postlethwait J.H."/>
            <person name="Berthelot C."/>
            <person name="Roest Crollius H."/>
            <person name="Guiguen Y."/>
        </authorList>
    </citation>
    <scope>NUCLEOTIDE SEQUENCE</scope>
    <source>
        <strain evidence="2">NC1722</strain>
    </source>
</reference>
<evidence type="ECO:0000313" key="2">
    <source>
        <dbReference type="EMBL" id="KAJ8399649.1"/>
    </source>
</evidence>
<accession>A0AAD7SBT4</accession>
<feature type="compositionally biased region" description="Basic and acidic residues" evidence="1">
    <location>
        <begin position="14"/>
        <end position="30"/>
    </location>
</feature>
<dbReference type="Proteomes" id="UP001221898">
    <property type="component" value="Unassembled WGS sequence"/>
</dbReference>
<name>A0AAD7SBT4_9TELE</name>
<evidence type="ECO:0000256" key="1">
    <source>
        <dbReference type="SAM" id="MobiDB-lite"/>
    </source>
</evidence>
<protein>
    <submittedName>
        <fullName evidence="2">Uncharacterized protein</fullName>
    </submittedName>
</protein>